<name>A0AAD5TLS1_9FUNG</name>
<proteinExistence type="predicted"/>
<feature type="compositionally biased region" description="Low complexity" evidence="1">
    <location>
        <begin position="183"/>
        <end position="193"/>
    </location>
</feature>
<evidence type="ECO:0000256" key="1">
    <source>
        <dbReference type="SAM" id="MobiDB-lite"/>
    </source>
</evidence>
<keyword evidence="3" id="KW-1185">Reference proteome</keyword>
<dbReference type="EMBL" id="JADGJQ010000027">
    <property type="protein sequence ID" value="KAJ3178289.1"/>
    <property type="molecule type" value="Genomic_DNA"/>
</dbReference>
<dbReference type="AlphaFoldDB" id="A0AAD5TLS1"/>
<comment type="caution">
    <text evidence="2">The sequence shown here is derived from an EMBL/GenBank/DDBJ whole genome shotgun (WGS) entry which is preliminary data.</text>
</comment>
<organism evidence="2 3">
    <name type="scientific">Geranomyces variabilis</name>
    <dbReference type="NCBI Taxonomy" id="109894"/>
    <lineage>
        <taxon>Eukaryota</taxon>
        <taxon>Fungi</taxon>
        <taxon>Fungi incertae sedis</taxon>
        <taxon>Chytridiomycota</taxon>
        <taxon>Chytridiomycota incertae sedis</taxon>
        <taxon>Chytridiomycetes</taxon>
        <taxon>Spizellomycetales</taxon>
        <taxon>Powellomycetaceae</taxon>
        <taxon>Geranomyces</taxon>
    </lineage>
</organism>
<evidence type="ECO:0000313" key="3">
    <source>
        <dbReference type="Proteomes" id="UP001212152"/>
    </source>
</evidence>
<protein>
    <submittedName>
        <fullName evidence="2">Uncharacterized protein</fullName>
    </submittedName>
</protein>
<dbReference type="Proteomes" id="UP001212152">
    <property type="component" value="Unassembled WGS sequence"/>
</dbReference>
<accession>A0AAD5TLS1</accession>
<sequence length="598" mass="66980">MVELSEILSPERAAREHPLSPLISLQDLGSSHGDQLVGPILSPPEFPPEFLTPYAGLDSEEFATPYDDFLTSGNSTPQPEALLRVHTPPPLAPPAPHSAPTSTDDNDNDNGDGDGDEDEDEIDDEEDQPLRKRIRKRTAQPAAAPAKPAQQRGLRSYFQPAHAIAEDGDTDDSELDRRRWLQRRQQPLARQPPSVLVDDQPQEAPARTKAHAAFQPLRTATAQTARKSPDTQPPRKGQMRARTSAHQLPRGEASLEPLLIPTYFEMRQGRGANFKKVPPQETPAFSVNYWWAEQNTMIVLCTDVPSEEHVFEEDTLYSKTCVPLLLSHLRIAIRARNSPLASHTAFELMKLDLLALLRELIVIVLEEAVPNPLFPVFTWLVCAMQEGYRPPWTLTDWLMGLVLSAATCTFQDQASDTTTTTPIILVCKTIAELPHAKRDLLYAIQLAKSQLPATKKQHLDALTRMWIHRMSSDPHQTIYSRSCSNVPHASSANWALEYDAWNTSAVTPQCTDIVDVIRHDMTPAHQSKWPDDTVIKMAIARHAVPKNTRYLIATGARATAARGDPDDADEFWWRYGTAVANRQQAWLKSFLRSHRRRG</sequence>
<gene>
    <name evidence="2" type="ORF">HDU87_003601</name>
</gene>
<feature type="compositionally biased region" description="Acidic residues" evidence="1">
    <location>
        <begin position="104"/>
        <end position="127"/>
    </location>
</feature>
<feature type="region of interest" description="Disordered" evidence="1">
    <location>
        <begin position="1"/>
        <end position="249"/>
    </location>
</feature>
<feature type="compositionally biased region" description="Pro residues" evidence="1">
    <location>
        <begin position="87"/>
        <end position="97"/>
    </location>
</feature>
<feature type="compositionally biased region" description="Low complexity" evidence="1">
    <location>
        <begin position="139"/>
        <end position="151"/>
    </location>
</feature>
<reference evidence="2" key="1">
    <citation type="submission" date="2020-05" db="EMBL/GenBank/DDBJ databases">
        <title>Phylogenomic resolution of chytrid fungi.</title>
        <authorList>
            <person name="Stajich J.E."/>
            <person name="Amses K."/>
            <person name="Simmons R."/>
            <person name="Seto K."/>
            <person name="Myers J."/>
            <person name="Bonds A."/>
            <person name="Quandt C.A."/>
            <person name="Barry K."/>
            <person name="Liu P."/>
            <person name="Grigoriev I."/>
            <person name="Longcore J.E."/>
            <person name="James T.Y."/>
        </authorList>
    </citation>
    <scope>NUCLEOTIDE SEQUENCE</scope>
    <source>
        <strain evidence="2">JEL0379</strain>
    </source>
</reference>
<evidence type="ECO:0000313" key="2">
    <source>
        <dbReference type="EMBL" id="KAJ3178289.1"/>
    </source>
</evidence>